<dbReference type="SUPFAM" id="SSF46785">
    <property type="entry name" value="Winged helix' DNA-binding domain"/>
    <property type="match status" value="1"/>
</dbReference>
<sequence>MDAGYSDSLPAGTNLTTRVYAQIRSDILSGRYSIGEAVTELGLAKELHVSRTPVREALRQLELEELVEITPNKGAVVTGITAEDIQDIYEIRSLIEGMAAERAAKEATDEDIAKLTEIVDLTRFYLERKNYDQLKTMDGQFHQLLYSMSKSRMLKHILRDLHNYVGRTRGASLKSEGRAQSSLEEHQAVLDAIRSRDGELAKECMTRHVNNTAKNVLKHHLQSQQGE</sequence>
<dbReference type="InterPro" id="IPR036390">
    <property type="entry name" value="WH_DNA-bd_sf"/>
</dbReference>
<dbReference type="InterPro" id="IPR036388">
    <property type="entry name" value="WH-like_DNA-bd_sf"/>
</dbReference>
<dbReference type="SMART" id="SM00895">
    <property type="entry name" value="FCD"/>
    <property type="match status" value="1"/>
</dbReference>
<dbReference type="Proteomes" id="UP000657006">
    <property type="component" value="Unassembled WGS sequence"/>
</dbReference>
<evidence type="ECO:0000313" key="6">
    <source>
        <dbReference type="Proteomes" id="UP000657006"/>
    </source>
</evidence>
<dbReference type="RefSeq" id="WP_177713590.1">
    <property type="nucleotide sequence ID" value="NZ_JACRSQ010000005.1"/>
</dbReference>
<dbReference type="Pfam" id="PF07729">
    <property type="entry name" value="FCD"/>
    <property type="match status" value="1"/>
</dbReference>
<dbReference type="GO" id="GO:0003677">
    <property type="term" value="F:DNA binding"/>
    <property type="evidence" value="ECO:0007669"/>
    <property type="project" value="UniProtKB-KW"/>
</dbReference>
<gene>
    <name evidence="5" type="ORF">H8730_05030</name>
</gene>
<reference evidence="5" key="1">
    <citation type="submission" date="2020-08" db="EMBL/GenBank/DDBJ databases">
        <title>Genome public.</title>
        <authorList>
            <person name="Liu C."/>
            <person name="Sun Q."/>
        </authorList>
    </citation>
    <scope>NUCLEOTIDE SEQUENCE</scope>
    <source>
        <strain evidence="5">NSJ-32</strain>
    </source>
</reference>
<organism evidence="5 6">
    <name type="scientific">Bianquea renquensis</name>
    <dbReference type="NCBI Taxonomy" id="2763661"/>
    <lineage>
        <taxon>Bacteria</taxon>
        <taxon>Bacillati</taxon>
        <taxon>Bacillota</taxon>
        <taxon>Clostridia</taxon>
        <taxon>Eubacteriales</taxon>
        <taxon>Bianqueaceae</taxon>
        <taxon>Bianquea</taxon>
    </lineage>
</organism>
<keyword evidence="1" id="KW-0805">Transcription regulation</keyword>
<dbReference type="InterPro" id="IPR000524">
    <property type="entry name" value="Tscrpt_reg_HTH_GntR"/>
</dbReference>
<dbReference type="AlphaFoldDB" id="A0A926DSD6"/>
<dbReference type="Gene3D" id="1.20.120.530">
    <property type="entry name" value="GntR ligand-binding domain-like"/>
    <property type="match status" value="1"/>
</dbReference>
<dbReference type="SMART" id="SM00345">
    <property type="entry name" value="HTH_GNTR"/>
    <property type="match status" value="1"/>
</dbReference>
<comment type="caution">
    <text evidence="5">The sequence shown here is derived from an EMBL/GenBank/DDBJ whole genome shotgun (WGS) entry which is preliminary data.</text>
</comment>
<dbReference type="PANTHER" id="PTHR43537:SF24">
    <property type="entry name" value="GLUCONATE OPERON TRANSCRIPTIONAL REPRESSOR"/>
    <property type="match status" value="1"/>
</dbReference>
<dbReference type="CDD" id="cd07377">
    <property type="entry name" value="WHTH_GntR"/>
    <property type="match status" value="1"/>
</dbReference>
<evidence type="ECO:0000256" key="1">
    <source>
        <dbReference type="ARBA" id="ARBA00023015"/>
    </source>
</evidence>
<evidence type="ECO:0000259" key="4">
    <source>
        <dbReference type="PROSITE" id="PS50949"/>
    </source>
</evidence>
<evidence type="ECO:0000313" key="5">
    <source>
        <dbReference type="EMBL" id="MBC8542904.1"/>
    </source>
</evidence>
<dbReference type="InterPro" id="IPR008920">
    <property type="entry name" value="TF_FadR/GntR_C"/>
</dbReference>
<accession>A0A926DSD6</accession>
<evidence type="ECO:0000256" key="2">
    <source>
        <dbReference type="ARBA" id="ARBA00023125"/>
    </source>
</evidence>
<proteinExistence type="predicted"/>
<dbReference type="Pfam" id="PF00392">
    <property type="entry name" value="GntR"/>
    <property type="match status" value="1"/>
</dbReference>
<feature type="domain" description="HTH gntR-type" evidence="4">
    <location>
        <begin position="13"/>
        <end position="80"/>
    </location>
</feature>
<dbReference type="GO" id="GO:0003700">
    <property type="term" value="F:DNA-binding transcription factor activity"/>
    <property type="evidence" value="ECO:0007669"/>
    <property type="project" value="InterPro"/>
</dbReference>
<dbReference type="EMBL" id="JACRSQ010000005">
    <property type="protein sequence ID" value="MBC8542904.1"/>
    <property type="molecule type" value="Genomic_DNA"/>
</dbReference>
<keyword evidence="6" id="KW-1185">Reference proteome</keyword>
<dbReference type="PROSITE" id="PS50949">
    <property type="entry name" value="HTH_GNTR"/>
    <property type="match status" value="1"/>
</dbReference>
<evidence type="ECO:0000256" key="3">
    <source>
        <dbReference type="ARBA" id="ARBA00023163"/>
    </source>
</evidence>
<name>A0A926DSD6_9FIRM</name>
<dbReference type="InterPro" id="IPR011711">
    <property type="entry name" value="GntR_C"/>
</dbReference>
<keyword evidence="3" id="KW-0804">Transcription</keyword>
<protein>
    <submittedName>
        <fullName evidence="5">GntR family transcriptional regulator</fullName>
    </submittedName>
</protein>
<dbReference type="Gene3D" id="1.10.10.10">
    <property type="entry name" value="Winged helix-like DNA-binding domain superfamily/Winged helix DNA-binding domain"/>
    <property type="match status" value="1"/>
</dbReference>
<keyword evidence="2" id="KW-0238">DNA-binding</keyword>
<dbReference type="SUPFAM" id="SSF48008">
    <property type="entry name" value="GntR ligand-binding domain-like"/>
    <property type="match status" value="1"/>
</dbReference>
<dbReference type="PANTHER" id="PTHR43537">
    <property type="entry name" value="TRANSCRIPTIONAL REGULATOR, GNTR FAMILY"/>
    <property type="match status" value="1"/>
</dbReference>